<evidence type="ECO:0000256" key="3">
    <source>
        <dbReference type="SAM" id="Phobius"/>
    </source>
</evidence>
<evidence type="ECO:0000313" key="5">
    <source>
        <dbReference type="Proteomes" id="UP000012081"/>
    </source>
</evidence>
<feature type="transmembrane region" description="Helical" evidence="3">
    <location>
        <begin position="447"/>
        <end position="471"/>
    </location>
</feature>
<keyword evidence="5" id="KW-1185">Reference proteome</keyword>
<dbReference type="AlphaFoldDB" id="M8DF28"/>
<feature type="transmembrane region" description="Helical" evidence="3">
    <location>
        <begin position="392"/>
        <end position="412"/>
    </location>
</feature>
<accession>M8DF28</accession>
<dbReference type="PANTHER" id="PTHR22550">
    <property type="entry name" value="SPORE GERMINATION PROTEIN"/>
    <property type="match status" value="1"/>
</dbReference>
<reference evidence="4 5" key="1">
    <citation type="submission" date="2013-03" db="EMBL/GenBank/DDBJ databases">
        <title>Assembly of a new bacterial strain Brevibacillus borstelensis AK1.</title>
        <authorList>
            <person name="Rajan I."/>
            <person name="PoliReddy D."/>
            <person name="Sugumar T."/>
            <person name="Rathinam K."/>
            <person name="Alqarawi S."/>
            <person name="Khalil A.B."/>
            <person name="Sivakumar N."/>
        </authorList>
    </citation>
    <scope>NUCLEOTIDE SEQUENCE [LARGE SCALE GENOMIC DNA]</scope>
    <source>
        <strain evidence="4 5">AK1</strain>
    </source>
</reference>
<comment type="caution">
    <text evidence="4">The sequence shown here is derived from an EMBL/GenBank/DDBJ whole genome shotgun (WGS) entry which is preliminary data.</text>
</comment>
<keyword evidence="2 3" id="KW-0472">Membrane</keyword>
<dbReference type="GO" id="GO:0009847">
    <property type="term" value="P:spore germination"/>
    <property type="evidence" value="ECO:0007669"/>
    <property type="project" value="InterPro"/>
</dbReference>
<dbReference type="InterPro" id="IPR050768">
    <property type="entry name" value="UPF0353/GerABKA_families"/>
</dbReference>
<sequence length="525" mass="58333">MEEKRRCRMIFSRSWKKRKLRSGGHLSSLSFQPGSDERGLTPLSFELESNLHILRNIFADCTDVLFHDFWISGSRRAILIYINGTANQEELNQQVLTPLLEGRRRSAGSPLFHGIIPVASGSEIGTIEETVRHVMDGNPVILTDGENTATSVGLTKWETRSVEEPIAESVVRGPREGFVETVEINTSLLRKRLRTPLLKMKSYKLGSISHTEVVIAYLQGVAEKALVDEVEKRLHSIRIDGVLDSGDLEELLQDNPYSPFPQLLSTERPDIACSQLLEGRVVILVEGSPIAVVAPTTFYSFLQSPEDYYERYFFGTVIRWLRYLFLFIALLGPSFYVAIVSFHQEMIPTALLLTMANSRELVPFPALLEALLMEITFEALREAGVRLPKQVGAAVSIVGALVIGQAAIEAGLVSSPMVMVVAITGIASFIIPHYTLGVAIRILRFPIMLLSGIFGIMGLMLGLLMLLTHLFTLRSFGVPYLSPLAPLNLQELSDVMARVPLWMTDASVDEHRGKNTGRDQEPDTT</sequence>
<dbReference type="EMBL" id="APBN01000005">
    <property type="protein sequence ID" value="EMT52022.1"/>
    <property type="molecule type" value="Genomic_DNA"/>
</dbReference>
<keyword evidence="3" id="KW-0812">Transmembrane</keyword>
<dbReference type="PATRIC" id="fig|1300222.3.peg.2989"/>
<dbReference type="Proteomes" id="UP000012081">
    <property type="component" value="Unassembled WGS sequence"/>
</dbReference>
<proteinExistence type="inferred from homology"/>
<protein>
    <submittedName>
        <fullName evidence="4">Spore germination protein KA</fullName>
    </submittedName>
</protein>
<dbReference type="Pfam" id="PF03323">
    <property type="entry name" value="GerA"/>
    <property type="match status" value="1"/>
</dbReference>
<keyword evidence="3" id="KW-1133">Transmembrane helix</keyword>
<dbReference type="PANTHER" id="PTHR22550:SF5">
    <property type="entry name" value="LEUCINE ZIPPER PROTEIN 4"/>
    <property type="match status" value="1"/>
</dbReference>
<gene>
    <name evidence="4" type="ORF">I532_14303</name>
</gene>
<evidence type="ECO:0000256" key="2">
    <source>
        <dbReference type="ARBA" id="ARBA00023136"/>
    </source>
</evidence>
<dbReference type="InterPro" id="IPR004995">
    <property type="entry name" value="Spore_Ger"/>
</dbReference>
<dbReference type="PIRSF" id="PIRSF005690">
    <property type="entry name" value="GerBA"/>
    <property type="match status" value="1"/>
</dbReference>
<dbReference type="GO" id="GO:0016020">
    <property type="term" value="C:membrane"/>
    <property type="evidence" value="ECO:0007669"/>
    <property type="project" value="InterPro"/>
</dbReference>
<feature type="transmembrane region" description="Helical" evidence="3">
    <location>
        <begin position="320"/>
        <end position="342"/>
    </location>
</feature>
<comment type="similarity">
    <text evidence="1">Belongs to the GerABKA family.</text>
</comment>
<feature type="transmembrane region" description="Helical" evidence="3">
    <location>
        <begin position="418"/>
        <end position="440"/>
    </location>
</feature>
<organism evidence="4 5">
    <name type="scientific">Brevibacillus borstelensis AK1</name>
    <dbReference type="NCBI Taxonomy" id="1300222"/>
    <lineage>
        <taxon>Bacteria</taxon>
        <taxon>Bacillati</taxon>
        <taxon>Bacillota</taxon>
        <taxon>Bacilli</taxon>
        <taxon>Bacillales</taxon>
        <taxon>Paenibacillaceae</taxon>
        <taxon>Brevibacillus</taxon>
    </lineage>
</organism>
<dbReference type="STRING" id="1300222.I532_14303"/>
<name>M8DF28_9BACL</name>
<evidence type="ECO:0000313" key="4">
    <source>
        <dbReference type="EMBL" id="EMT52022.1"/>
    </source>
</evidence>
<evidence type="ECO:0000256" key="1">
    <source>
        <dbReference type="ARBA" id="ARBA00005278"/>
    </source>
</evidence>